<dbReference type="SUPFAM" id="SSF52047">
    <property type="entry name" value="RNI-like"/>
    <property type="match status" value="1"/>
</dbReference>
<proteinExistence type="predicted"/>
<dbReference type="RefSeq" id="WP_028381041.1">
    <property type="nucleotide sequence ID" value="NZ_CAAAIT010000003.1"/>
</dbReference>
<evidence type="ECO:0000313" key="3">
    <source>
        <dbReference type="EMBL" id="KTC82483.1"/>
    </source>
</evidence>
<dbReference type="Proteomes" id="UP000277577">
    <property type="component" value="Chromosome"/>
</dbReference>
<dbReference type="EMBL" id="LNXW01000009">
    <property type="protein sequence ID" value="KTC82483.1"/>
    <property type="molecule type" value="Genomic_DNA"/>
</dbReference>
<evidence type="ECO:0000313" key="5">
    <source>
        <dbReference type="Proteomes" id="UP000054921"/>
    </source>
</evidence>
<protein>
    <submittedName>
        <fullName evidence="4">Ran GTPase-activating protein (RanGAP) involved in mRNA processing and transport</fullName>
    </submittedName>
</protein>
<dbReference type="PANTHER" id="PTHR24111">
    <property type="entry name" value="LEUCINE-RICH REPEAT-CONTAINING PROTEIN 34"/>
    <property type="match status" value="1"/>
</dbReference>
<accession>A0A0W0SG92</accession>
<feature type="region of interest" description="Disordered" evidence="2">
    <location>
        <begin position="236"/>
        <end position="259"/>
    </location>
</feature>
<feature type="compositionally biased region" description="Polar residues" evidence="2">
    <location>
        <begin position="236"/>
        <end position="245"/>
    </location>
</feature>
<keyword evidence="6" id="KW-1185">Reference proteome</keyword>
<reference evidence="4 6" key="2">
    <citation type="submission" date="2018-12" db="EMBL/GenBank/DDBJ databases">
        <authorList>
            <consortium name="Pathogen Informatics"/>
        </authorList>
    </citation>
    <scope>NUCLEOTIDE SEQUENCE [LARGE SCALE GENOMIC DNA]</scope>
    <source>
        <strain evidence="4 6">NCTC11976</strain>
    </source>
</reference>
<dbReference type="Proteomes" id="UP000054921">
    <property type="component" value="Unassembled WGS sequence"/>
</dbReference>
<gene>
    <name evidence="3" type="ORF">Lche_0747</name>
    <name evidence="4" type="ORF">NCTC11976_03225</name>
</gene>
<evidence type="ECO:0000256" key="2">
    <source>
        <dbReference type="SAM" id="MobiDB-lite"/>
    </source>
</evidence>
<sequence>MLSKLESTIKKELPSLEFNLIPGTDLIYTRNAHGPRLEALNTGNTLRLGYYGLVNSEDIGGRDVEKLLPCLQAEHQITSILANNSVIDDAGAILIANFLKNNTSLRVLDIHASQISEDGLLAIIDALKSNDSLEYLNIRANKITNKVLESLSLTLQHHNTRLKQIELTQNIDPAEKALNQGLLTKIYEQLPINLETRKKEEQERQIALIAIDAESQKDGELEKRLPKEVIGVISSYFRSPPQSKSGEPKEDASPRVGPK</sequence>
<evidence type="ECO:0000313" key="4">
    <source>
        <dbReference type="EMBL" id="VEB39389.1"/>
    </source>
</evidence>
<dbReference type="PANTHER" id="PTHR24111:SF0">
    <property type="entry name" value="LEUCINE-RICH REPEAT-CONTAINING PROTEIN"/>
    <property type="match status" value="1"/>
</dbReference>
<dbReference type="InterPro" id="IPR032675">
    <property type="entry name" value="LRR_dom_sf"/>
</dbReference>
<dbReference type="InterPro" id="IPR052201">
    <property type="entry name" value="LRR-containing_regulator"/>
</dbReference>
<dbReference type="Gene3D" id="3.80.10.10">
    <property type="entry name" value="Ribonuclease Inhibitor"/>
    <property type="match status" value="1"/>
</dbReference>
<dbReference type="AlphaFoldDB" id="A0A0W0SG92"/>
<dbReference type="EMBL" id="LR134173">
    <property type="protein sequence ID" value="VEB39389.1"/>
    <property type="molecule type" value="Genomic_DNA"/>
</dbReference>
<reference evidence="3 5" key="1">
    <citation type="submission" date="2015-11" db="EMBL/GenBank/DDBJ databases">
        <title>Genomic analysis of 38 Legionella species identifies large and diverse effector repertoires.</title>
        <authorList>
            <person name="Burstein D."/>
            <person name="Amaro F."/>
            <person name="Zusman T."/>
            <person name="Lifshitz Z."/>
            <person name="Cohen O."/>
            <person name="Gilbert J.A."/>
            <person name="Pupko T."/>
            <person name="Shuman H.A."/>
            <person name="Segal G."/>
        </authorList>
    </citation>
    <scope>NUCLEOTIDE SEQUENCE [LARGE SCALE GENOMIC DNA]</scope>
    <source>
        <strain evidence="3 5">ORW</strain>
    </source>
</reference>
<organism evidence="3 5">
    <name type="scientific">Legionella cherrii</name>
    <dbReference type="NCBI Taxonomy" id="28084"/>
    <lineage>
        <taxon>Bacteria</taxon>
        <taxon>Pseudomonadati</taxon>
        <taxon>Pseudomonadota</taxon>
        <taxon>Gammaproteobacteria</taxon>
        <taxon>Legionellales</taxon>
        <taxon>Legionellaceae</taxon>
        <taxon>Legionella</taxon>
    </lineage>
</organism>
<dbReference type="PATRIC" id="fig|28084.5.peg.803"/>
<evidence type="ECO:0000313" key="6">
    <source>
        <dbReference type="Proteomes" id="UP000277577"/>
    </source>
</evidence>
<name>A0A0W0SG92_9GAMM</name>
<keyword evidence="1" id="KW-0677">Repeat</keyword>
<dbReference type="STRING" id="28084.Lche_0747"/>
<evidence type="ECO:0000256" key="1">
    <source>
        <dbReference type="ARBA" id="ARBA00022737"/>
    </source>
</evidence>